<keyword evidence="5 6" id="KW-0472">Membrane</keyword>
<dbReference type="Pfam" id="PF02687">
    <property type="entry name" value="FtsX"/>
    <property type="match status" value="1"/>
</dbReference>
<organism evidence="8 9">
    <name type="scientific">Nibrella viscosa</name>
    <dbReference type="NCBI Taxonomy" id="1084524"/>
    <lineage>
        <taxon>Bacteria</taxon>
        <taxon>Pseudomonadati</taxon>
        <taxon>Bacteroidota</taxon>
        <taxon>Cytophagia</taxon>
        <taxon>Cytophagales</taxon>
        <taxon>Spirosomataceae</taxon>
        <taxon>Nibrella</taxon>
    </lineage>
</organism>
<evidence type="ECO:0000256" key="3">
    <source>
        <dbReference type="ARBA" id="ARBA00022692"/>
    </source>
</evidence>
<sequence length="204" mass="22279">MVSDFQLYSVADGTRPITIHLSATDPIRYVFVRIAPNNLMRSMELIKQAWNEVAPQSEFMGSFLNENVAEWYDNETKLSQVFSLAAGVAILLSCIGLFAVAILVIEQRTKEIGIRKILGSSVVGIVLLLSRDFLKLVLIALAIALPLAGFGLQQWLNNYAVRIELSGWVFAGVGLAAILIALASVSFQTIKAALTNPVTSLRNE</sequence>
<evidence type="ECO:0000256" key="4">
    <source>
        <dbReference type="ARBA" id="ARBA00022989"/>
    </source>
</evidence>
<dbReference type="EMBL" id="BAABHB010000004">
    <property type="protein sequence ID" value="GAA4406501.1"/>
    <property type="molecule type" value="Genomic_DNA"/>
</dbReference>
<protein>
    <recommendedName>
        <fullName evidence="7">ABC3 transporter permease C-terminal domain-containing protein</fullName>
    </recommendedName>
</protein>
<evidence type="ECO:0000259" key="7">
    <source>
        <dbReference type="Pfam" id="PF02687"/>
    </source>
</evidence>
<evidence type="ECO:0000256" key="5">
    <source>
        <dbReference type="ARBA" id="ARBA00023136"/>
    </source>
</evidence>
<keyword evidence="3 6" id="KW-0812">Transmembrane</keyword>
<dbReference type="PANTHER" id="PTHR30572:SF18">
    <property type="entry name" value="ABC-TYPE MACROLIDE FAMILY EXPORT SYSTEM PERMEASE COMPONENT 2"/>
    <property type="match status" value="1"/>
</dbReference>
<evidence type="ECO:0000256" key="6">
    <source>
        <dbReference type="SAM" id="Phobius"/>
    </source>
</evidence>
<dbReference type="InterPro" id="IPR050250">
    <property type="entry name" value="Macrolide_Exporter_MacB"/>
</dbReference>
<comment type="subcellular location">
    <subcellularLocation>
        <location evidence="1">Cell membrane</location>
        <topology evidence="1">Multi-pass membrane protein</topology>
    </subcellularLocation>
</comment>
<dbReference type="RefSeq" id="WP_345267751.1">
    <property type="nucleotide sequence ID" value="NZ_BAABHB010000004.1"/>
</dbReference>
<name>A0ABP8KHK0_9BACT</name>
<dbReference type="Proteomes" id="UP001500936">
    <property type="component" value="Unassembled WGS sequence"/>
</dbReference>
<feature type="transmembrane region" description="Helical" evidence="6">
    <location>
        <begin position="117"/>
        <end position="145"/>
    </location>
</feature>
<reference evidence="9" key="1">
    <citation type="journal article" date="2019" name="Int. J. Syst. Evol. Microbiol.">
        <title>The Global Catalogue of Microorganisms (GCM) 10K type strain sequencing project: providing services to taxonomists for standard genome sequencing and annotation.</title>
        <authorList>
            <consortium name="The Broad Institute Genomics Platform"/>
            <consortium name="The Broad Institute Genome Sequencing Center for Infectious Disease"/>
            <person name="Wu L."/>
            <person name="Ma J."/>
        </authorList>
    </citation>
    <scope>NUCLEOTIDE SEQUENCE [LARGE SCALE GENOMIC DNA]</scope>
    <source>
        <strain evidence="9">JCM 17925</strain>
    </source>
</reference>
<dbReference type="InterPro" id="IPR003838">
    <property type="entry name" value="ABC3_permease_C"/>
</dbReference>
<comment type="caution">
    <text evidence="8">The sequence shown here is derived from an EMBL/GenBank/DDBJ whole genome shotgun (WGS) entry which is preliminary data.</text>
</comment>
<evidence type="ECO:0000256" key="2">
    <source>
        <dbReference type="ARBA" id="ARBA00022475"/>
    </source>
</evidence>
<keyword evidence="2" id="KW-1003">Cell membrane</keyword>
<keyword evidence="9" id="KW-1185">Reference proteome</keyword>
<dbReference type="PANTHER" id="PTHR30572">
    <property type="entry name" value="MEMBRANE COMPONENT OF TRANSPORTER-RELATED"/>
    <property type="match status" value="1"/>
</dbReference>
<feature type="transmembrane region" description="Helical" evidence="6">
    <location>
        <begin position="81"/>
        <end position="105"/>
    </location>
</feature>
<proteinExistence type="predicted"/>
<evidence type="ECO:0000313" key="8">
    <source>
        <dbReference type="EMBL" id="GAA4406501.1"/>
    </source>
</evidence>
<accession>A0ABP8KHK0</accession>
<gene>
    <name evidence="8" type="ORF">GCM10023187_26010</name>
</gene>
<evidence type="ECO:0000313" key="9">
    <source>
        <dbReference type="Proteomes" id="UP001500936"/>
    </source>
</evidence>
<evidence type="ECO:0000256" key="1">
    <source>
        <dbReference type="ARBA" id="ARBA00004651"/>
    </source>
</evidence>
<feature type="domain" description="ABC3 transporter permease C-terminal" evidence="7">
    <location>
        <begin position="84"/>
        <end position="196"/>
    </location>
</feature>
<keyword evidence="4 6" id="KW-1133">Transmembrane helix</keyword>
<feature type="transmembrane region" description="Helical" evidence="6">
    <location>
        <begin position="165"/>
        <end position="187"/>
    </location>
</feature>